<dbReference type="SUPFAM" id="SSF47565">
    <property type="entry name" value="Insect pheromone/odorant-binding proteins"/>
    <property type="match status" value="1"/>
</dbReference>
<gene>
    <name evidence="3" type="ORF">D910_10850</name>
    <name evidence="2" type="ORF">YQE_06257</name>
</gene>
<dbReference type="Pfam" id="PF01395">
    <property type="entry name" value="PBP_GOBP"/>
    <property type="match status" value="1"/>
</dbReference>
<dbReference type="OrthoDB" id="5978988at2759"/>
<evidence type="ECO:0000313" key="4">
    <source>
        <dbReference type="Proteomes" id="UP000030742"/>
    </source>
</evidence>
<dbReference type="Proteomes" id="UP000030742">
    <property type="component" value="Unassembled WGS sequence"/>
</dbReference>
<dbReference type="EMBL" id="KB632364">
    <property type="protein sequence ID" value="ERL93561.1"/>
    <property type="molecule type" value="Genomic_DNA"/>
</dbReference>
<sequence length="163" mass="18103">MKTALKVFLVALAIPTIMGMSDEMQELANQLHTTCIGETGAAEDAITNARNGDFSEADSFKCYIKCLLSQMAIKTSCSFRLTTMMELLMWMQWWQFYLKKSKKPLSQLLESVEASLAQILATAPGLLISATIKKVQSTISSSKPASSPDFPLPNIYFQTFQIM</sequence>
<reference evidence="2 4" key="1">
    <citation type="journal article" date="2013" name="Genome Biol.">
        <title>Draft genome of the mountain pine beetle, Dendroctonus ponderosae Hopkins, a major forest pest.</title>
        <authorList>
            <person name="Keeling C.I."/>
            <person name="Yuen M.M."/>
            <person name="Liao N.Y."/>
            <person name="Docking T.R."/>
            <person name="Chan S.K."/>
            <person name="Taylor G.A."/>
            <person name="Palmquist D.L."/>
            <person name="Jackman S.D."/>
            <person name="Nguyen A."/>
            <person name="Li M."/>
            <person name="Henderson H."/>
            <person name="Janes J.K."/>
            <person name="Zhao Y."/>
            <person name="Pandoh P."/>
            <person name="Moore R."/>
            <person name="Sperling F.A."/>
            <person name="Huber D.P."/>
            <person name="Birol I."/>
            <person name="Jones S.J."/>
            <person name="Bohlmann J."/>
        </authorList>
    </citation>
    <scope>NUCLEOTIDE SEQUENCE</scope>
</reference>
<feature type="chain" id="PRO_5009707460" evidence="1">
    <location>
        <begin position="20"/>
        <end position="163"/>
    </location>
</feature>
<proteinExistence type="predicted"/>
<dbReference type="CDD" id="cd23992">
    <property type="entry name" value="PBP_GOBP"/>
    <property type="match status" value="1"/>
</dbReference>
<accession>N6THY9</accession>
<evidence type="ECO:0000313" key="3">
    <source>
        <dbReference type="EMBL" id="ERL93561.1"/>
    </source>
</evidence>
<evidence type="ECO:0000256" key="1">
    <source>
        <dbReference type="SAM" id="SignalP"/>
    </source>
</evidence>
<keyword evidence="1" id="KW-0732">Signal</keyword>
<dbReference type="AlphaFoldDB" id="N6THY9"/>
<evidence type="ECO:0000313" key="2">
    <source>
        <dbReference type="EMBL" id="ENN77433.1"/>
    </source>
</evidence>
<dbReference type="GO" id="GO:0005549">
    <property type="term" value="F:odorant binding"/>
    <property type="evidence" value="ECO:0007669"/>
    <property type="project" value="InterPro"/>
</dbReference>
<dbReference type="InterPro" id="IPR006170">
    <property type="entry name" value="PBP/GOBP"/>
</dbReference>
<dbReference type="EMBL" id="KB740948">
    <property type="protein sequence ID" value="ENN77433.1"/>
    <property type="molecule type" value="Genomic_DNA"/>
</dbReference>
<dbReference type="HOGENOM" id="CLU_1628747_0_0_1"/>
<organism evidence="2">
    <name type="scientific">Dendroctonus ponderosae</name>
    <name type="common">Mountain pine beetle</name>
    <dbReference type="NCBI Taxonomy" id="77166"/>
    <lineage>
        <taxon>Eukaryota</taxon>
        <taxon>Metazoa</taxon>
        <taxon>Ecdysozoa</taxon>
        <taxon>Arthropoda</taxon>
        <taxon>Hexapoda</taxon>
        <taxon>Insecta</taxon>
        <taxon>Pterygota</taxon>
        <taxon>Neoptera</taxon>
        <taxon>Endopterygota</taxon>
        <taxon>Coleoptera</taxon>
        <taxon>Polyphaga</taxon>
        <taxon>Cucujiformia</taxon>
        <taxon>Curculionidae</taxon>
        <taxon>Scolytinae</taxon>
        <taxon>Dendroctonus</taxon>
    </lineage>
</organism>
<protein>
    <submittedName>
        <fullName evidence="2">Uncharacterized protein</fullName>
    </submittedName>
</protein>
<feature type="non-terminal residue" evidence="2">
    <location>
        <position position="1"/>
    </location>
</feature>
<feature type="signal peptide" evidence="1">
    <location>
        <begin position="1"/>
        <end position="19"/>
    </location>
</feature>
<dbReference type="Gene3D" id="1.10.238.20">
    <property type="entry name" value="Pheromone/general odorant binding protein domain"/>
    <property type="match status" value="1"/>
</dbReference>
<dbReference type="STRING" id="77166.N6THY9"/>
<dbReference type="InterPro" id="IPR036728">
    <property type="entry name" value="PBP_GOBP_sf"/>
</dbReference>
<name>N6THY9_DENPD</name>